<accession>A0A9W7AXL0</accession>
<sequence length="213" mass="24275">MCGSCGSSAPIVSYYPSDVLEYTVLPSSHTTADLDVRYDLLKQQLPDHEMDRHAEGRYVITSRETKKFHSDSSNPQHEHSLDMNLYDLLEFEGGSLFKAKLHKCWSMWRSRGGSSGFHGSIDWGSDEVTAFMEAPLLCLVTHVSPSSGLRVLFPDTSHIWIDWKEFCPLNMEKTVNVFRVDKSLWKGEDWKEENDDEVIVGEGWAKKVVAMKK</sequence>
<name>A0A9W7AXL0_9STRA</name>
<evidence type="ECO:0000313" key="1">
    <source>
        <dbReference type="EMBL" id="GMH79751.1"/>
    </source>
</evidence>
<organism evidence="1 2">
    <name type="scientific">Triparma laevis f. inornata</name>
    <dbReference type="NCBI Taxonomy" id="1714386"/>
    <lineage>
        <taxon>Eukaryota</taxon>
        <taxon>Sar</taxon>
        <taxon>Stramenopiles</taxon>
        <taxon>Ochrophyta</taxon>
        <taxon>Bolidophyceae</taxon>
        <taxon>Parmales</taxon>
        <taxon>Triparmaceae</taxon>
        <taxon>Triparma</taxon>
    </lineage>
</organism>
<dbReference type="EMBL" id="BLQM01000270">
    <property type="protein sequence ID" value="GMH79751.1"/>
    <property type="molecule type" value="Genomic_DNA"/>
</dbReference>
<comment type="caution">
    <text evidence="1">The sequence shown here is derived from an EMBL/GenBank/DDBJ whole genome shotgun (WGS) entry which is preliminary data.</text>
</comment>
<proteinExistence type="predicted"/>
<gene>
    <name evidence="1" type="ORF">TL16_g08258</name>
</gene>
<evidence type="ECO:0000313" key="2">
    <source>
        <dbReference type="Proteomes" id="UP001162640"/>
    </source>
</evidence>
<dbReference type="Proteomes" id="UP001162640">
    <property type="component" value="Unassembled WGS sequence"/>
</dbReference>
<reference evidence="2" key="1">
    <citation type="journal article" date="2023" name="Commun. Biol.">
        <title>Genome analysis of Parmales, the sister group of diatoms, reveals the evolutionary specialization of diatoms from phago-mixotrophs to photoautotrophs.</title>
        <authorList>
            <person name="Ban H."/>
            <person name="Sato S."/>
            <person name="Yoshikawa S."/>
            <person name="Yamada K."/>
            <person name="Nakamura Y."/>
            <person name="Ichinomiya M."/>
            <person name="Sato N."/>
            <person name="Blanc-Mathieu R."/>
            <person name="Endo H."/>
            <person name="Kuwata A."/>
            <person name="Ogata H."/>
        </authorList>
    </citation>
    <scope>NUCLEOTIDE SEQUENCE [LARGE SCALE GENOMIC DNA]</scope>
</reference>
<dbReference type="AlphaFoldDB" id="A0A9W7AXL0"/>
<protein>
    <submittedName>
        <fullName evidence="1">Uncharacterized protein</fullName>
    </submittedName>
</protein>